<comment type="similarity">
    <text evidence="3">In the C-terminal section; belongs to the protein kinase superfamily. Ser/Thr protein kinase family.</text>
</comment>
<dbReference type="PROSITE" id="PS00308">
    <property type="entry name" value="LECTIN_LEGUME_ALPHA"/>
    <property type="match status" value="1"/>
</dbReference>
<dbReference type="InterPro" id="IPR000985">
    <property type="entry name" value="Lectin_LegA_CS"/>
</dbReference>
<evidence type="ECO:0000256" key="9">
    <source>
        <dbReference type="ARBA" id="ARBA00022989"/>
    </source>
</evidence>
<evidence type="ECO:0000256" key="10">
    <source>
        <dbReference type="ARBA" id="ARBA00023136"/>
    </source>
</evidence>
<dbReference type="Pfam" id="PF00139">
    <property type="entry name" value="Lectin_legB"/>
    <property type="match status" value="1"/>
</dbReference>
<evidence type="ECO:0000256" key="3">
    <source>
        <dbReference type="ARBA" id="ARBA00010217"/>
    </source>
</evidence>
<dbReference type="SMART" id="SM00220">
    <property type="entry name" value="S_TKc"/>
    <property type="match status" value="1"/>
</dbReference>
<keyword evidence="15" id="KW-1185">Reference proteome</keyword>
<evidence type="ECO:0000256" key="2">
    <source>
        <dbReference type="ARBA" id="ARBA00008536"/>
    </source>
</evidence>
<evidence type="ECO:0000259" key="13">
    <source>
        <dbReference type="PROSITE" id="PS50011"/>
    </source>
</evidence>
<evidence type="ECO:0000256" key="1">
    <source>
        <dbReference type="ARBA" id="ARBA00004479"/>
    </source>
</evidence>
<dbReference type="InterPro" id="IPR001220">
    <property type="entry name" value="Legume_lectin_dom"/>
</dbReference>
<evidence type="ECO:0000256" key="8">
    <source>
        <dbReference type="ARBA" id="ARBA00022840"/>
    </source>
</evidence>
<evidence type="ECO:0000313" key="14">
    <source>
        <dbReference type="EMBL" id="WJZ91737.1"/>
    </source>
</evidence>
<dbReference type="Gene3D" id="2.60.120.200">
    <property type="match status" value="1"/>
</dbReference>
<evidence type="ECO:0000256" key="7">
    <source>
        <dbReference type="ARBA" id="ARBA00022741"/>
    </source>
</evidence>
<organism evidence="14 15">
    <name type="scientific">Vitis vinifera</name>
    <name type="common">Grape</name>
    <dbReference type="NCBI Taxonomy" id="29760"/>
    <lineage>
        <taxon>Eukaryota</taxon>
        <taxon>Viridiplantae</taxon>
        <taxon>Streptophyta</taxon>
        <taxon>Embryophyta</taxon>
        <taxon>Tracheophyta</taxon>
        <taxon>Spermatophyta</taxon>
        <taxon>Magnoliopsida</taxon>
        <taxon>eudicotyledons</taxon>
        <taxon>Gunneridae</taxon>
        <taxon>Pentapetalae</taxon>
        <taxon>rosids</taxon>
        <taxon>Vitales</taxon>
        <taxon>Vitaceae</taxon>
        <taxon>Viteae</taxon>
        <taxon>Vitis</taxon>
    </lineage>
</organism>
<keyword evidence="6" id="KW-0430">Lectin</keyword>
<accession>A0ABY9C8T7</accession>
<dbReference type="Pfam" id="PF00069">
    <property type="entry name" value="Pkinase"/>
    <property type="match status" value="1"/>
</dbReference>
<evidence type="ECO:0000256" key="12">
    <source>
        <dbReference type="SAM" id="Phobius"/>
    </source>
</evidence>
<keyword evidence="8" id="KW-0067">ATP-binding</keyword>
<dbReference type="PROSITE" id="PS50011">
    <property type="entry name" value="PROTEIN_KINASE_DOM"/>
    <property type="match status" value="1"/>
</dbReference>
<dbReference type="Gene3D" id="1.10.510.10">
    <property type="entry name" value="Transferase(Phosphotransferase) domain 1"/>
    <property type="match status" value="1"/>
</dbReference>
<reference evidence="14 15" key="1">
    <citation type="journal article" date="2023" name="Hortic Res">
        <title>The complete reference genome for grapevine (Vitis vinifera L.) genetics and breeding.</title>
        <authorList>
            <person name="Shi X."/>
            <person name="Cao S."/>
            <person name="Wang X."/>
            <person name="Huang S."/>
            <person name="Wang Y."/>
            <person name="Liu Z."/>
            <person name="Liu W."/>
            <person name="Leng X."/>
            <person name="Peng Y."/>
            <person name="Wang N."/>
            <person name="Wang Y."/>
            <person name="Ma Z."/>
            <person name="Xu X."/>
            <person name="Zhang F."/>
            <person name="Xue H."/>
            <person name="Zhong H."/>
            <person name="Wang Y."/>
            <person name="Zhang K."/>
            <person name="Velt A."/>
            <person name="Avia K."/>
            <person name="Holtgrawe D."/>
            <person name="Grimplet J."/>
            <person name="Matus J.T."/>
            <person name="Ware D."/>
            <person name="Wu X."/>
            <person name="Wang H."/>
            <person name="Liu C."/>
            <person name="Fang Y."/>
            <person name="Rustenholz C."/>
            <person name="Cheng Z."/>
            <person name="Xiao H."/>
            <person name="Zhou Y."/>
        </authorList>
    </citation>
    <scope>NUCLEOTIDE SEQUENCE [LARGE SCALE GENOMIC DNA]</scope>
    <source>
        <strain evidence="15">cv. Pinot noir / PN40024</strain>
        <tissue evidence="14">Leaf</tissue>
    </source>
</reference>
<dbReference type="InterPro" id="IPR013320">
    <property type="entry name" value="ConA-like_dom_sf"/>
</dbReference>
<evidence type="ECO:0000256" key="5">
    <source>
        <dbReference type="ARBA" id="ARBA00022729"/>
    </source>
</evidence>
<dbReference type="EMBL" id="CP126654">
    <property type="protein sequence ID" value="WJZ91737.1"/>
    <property type="molecule type" value="Genomic_DNA"/>
</dbReference>
<dbReference type="CDD" id="cd06899">
    <property type="entry name" value="lectin_legume_LecRK_Arcelin_ConA"/>
    <property type="match status" value="1"/>
</dbReference>
<keyword evidence="10 12" id="KW-0472">Membrane</keyword>
<dbReference type="InterPro" id="IPR050528">
    <property type="entry name" value="L-type_Lectin-RKs"/>
</dbReference>
<dbReference type="InterPro" id="IPR011009">
    <property type="entry name" value="Kinase-like_dom_sf"/>
</dbReference>
<proteinExistence type="inferred from homology"/>
<name>A0ABY9C8T7_VITVI</name>
<gene>
    <name evidence="14" type="ORF">VitviT2T_010784</name>
</gene>
<dbReference type="Proteomes" id="UP001227230">
    <property type="component" value="Chromosome 7"/>
</dbReference>
<evidence type="ECO:0000256" key="4">
    <source>
        <dbReference type="ARBA" id="ARBA00022692"/>
    </source>
</evidence>
<keyword evidence="7" id="KW-0547">Nucleotide-binding</keyword>
<keyword evidence="5" id="KW-0732">Signal</keyword>
<keyword evidence="4 12" id="KW-0812">Transmembrane</keyword>
<dbReference type="PANTHER" id="PTHR27007">
    <property type="match status" value="1"/>
</dbReference>
<evidence type="ECO:0000256" key="6">
    <source>
        <dbReference type="ARBA" id="ARBA00022734"/>
    </source>
</evidence>
<keyword evidence="9 12" id="KW-1133">Transmembrane helix</keyword>
<comment type="similarity">
    <text evidence="2">In the N-terminal section; belongs to the leguminous lectin family.</text>
</comment>
<evidence type="ECO:0000256" key="11">
    <source>
        <dbReference type="ARBA" id="ARBA00023170"/>
    </source>
</evidence>
<dbReference type="SUPFAM" id="SSF49899">
    <property type="entry name" value="Concanavalin A-like lectins/glucanases"/>
    <property type="match status" value="1"/>
</dbReference>
<evidence type="ECO:0000313" key="15">
    <source>
        <dbReference type="Proteomes" id="UP001227230"/>
    </source>
</evidence>
<sequence length="496" mass="54534">MMGIHVPYHGGASATDNTIQINGSRFDKNLTCQAVYREPVHLWDKATGKFTDFNTSFSFAVDSHVEFLPGDGLSFFLVPNGSDILPGPNDGPLNLTKNQTVALEIVDLPNYWDPSMQPVGINNKSVRVVKYVRCFISDTKRASVSIIFSASTELLCIFLIHDAYPDFSGNSTLCRVVDLRAYLPEWVIVGFSAVVRESESVQIHSIYSWQFYSSLKVVEAEKTGAGSLGGLPSSSIAGCKKRRKLNLAAKSAIAGCVLIGGACFLIGGYILLRLRSHKKTDRGRQNNVVADDNVVMDSPTDDELEKGTGPKSNVMLDTNFNTKLGDFGLARLVDHAQGRYTTGLAGTFGYMAPECIRTGKASKESDIFSFGVVALEIACGRRAVEPEMDERQVVLVPWVWELYGKESLVDPVDQRLCGDFDGKQIERLMIVGLWCAHPDHTLRPSIRQAMQVLNFEVGMPNLPMKMPVATYIYEPNSWICTTSEPSMTFSGANVGR</sequence>
<feature type="transmembrane region" description="Helical" evidence="12">
    <location>
        <begin position="252"/>
        <end position="272"/>
    </location>
</feature>
<dbReference type="SUPFAM" id="SSF56112">
    <property type="entry name" value="Protein kinase-like (PK-like)"/>
    <property type="match status" value="1"/>
</dbReference>
<feature type="domain" description="Protein kinase" evidence="13">
    <location>
        <begin position="133"/>
        <end position="462"/>
    </location>
</feature>
<keyword evidence="11" id="KW-0675">Receptor</keyword>
<dbReference type="InterPro" id="IPR000719">
    <property type="entry name" value="Prot_kinase_dom"/>
</dbReference>
<protein>
    <recommendedName>
        <fullName evidence="13">Protein kinase domain-containing protein</fullName>
    </recommendedName>
</protein>
<comment type="subcellular location">
    <subcellularLocation>
        <location evidence="1">Membrane</location>
        <topology evidence="1">Single-pass type I membrane protein</topology>
    </subcellularLocation>
</comment>